<dbReference type="OrthoDB" id="2678579at2"/>
<evidence type="ECO:0000313" key="2">
    <source>
        <dbReference type="Proteomes" id="UP000294894"/>
    </source>
</evidence>
<keyword evidence="2" id="KW-1185">Reference proteome</keyword>
<dbReference type="RefSeq" id="WP_135078561.1">
    <property type="nucleotide sequence ID" value="NZ_CP038267.1"/>
</dbReference>
<sequence>MDIETTALEPLRRAIGSGESVIAVHYACESFLTAKDHPPAIASCAIYDLNSGEIIGFGRADCPPETDPVDCELAILRRVFGELSTRQESHVLHWNMDRPEFGFDALLKRWRYLTTDDPAFVAPRLRYDVDGLFDAKFGENYAPHGKLESMARLNGMDIRSFRSGKEEAEAFEAKDWALLARSSASKASIIGELTRRLLDGSAKTAVSAGQVDFAGSRLDAVRTVLAISERFLLVQRSLSKHPHGGDPVKFETEYDDQFLLRALLVQFFDDVRDEEYTPSYAGSNSRVDFVLPDFGLAIELKHTREGLRDGDLGAELLIDRERYQQHIDVTHLLVIVFDHDGILRNPRGLESDLQREHSQPGLTVTVRILDR</sequence>
<dbReference type="EMBL" id="CP038267">
    <property type="protein sequence ID" value="QBR93286.1"/>
    <property type="molecule type" value="Genomic_DNA"/>
</dbReference>
<dbReference type="AlphaFoldDB" id="A0A4P7GMC6"/>
<dbReference type="Proteomes" id="UP000294894">
    <property type="component" value="Chromosome"/>
</dbReference>
<organism evidence="1 2">
    <name type="scientific">Nocardioides euryhalodurans</name>
    <dbReference type="NCBI Taxonomy" id="2518370"/>
    <lineage>
        <taxon>Bacteria</taxon>
        <taxon>Bacillati</taxon>
        <taxon>Actinomycetota</taxon>
        <taxon>Actinomycetes</taxon>
        <taxon>Propionibacteriales</taxon>
        <taxon>Nocardioidaceae</taxon>
        <taxon>Nocardioides</taxon>
    </lineage>
</organism>
<reference evidence="1 2" key="1">
    <citation type="submission" date="2019-03" db="EMBL/GenBank/DDBJ databases">
        <title>Three New Species of Nocardioides, Nocardioides euryhalodurans sp. nov., Nocardioides seonyuensis sp. nov. and Nocardioides eburneoflavus sp. nov., Iolated from Soil.</title>
        <authorList>
            <person name="Roh S.G."/>
            <person name="Lee C."/>
            <person name="Kim M.-K."/>
            <person name="Kim S.B."/>
        </authorList>
    </citation>
    <scope>NUCLEOTIDE SEQUENCE [LARGE SCALE GENOMIC DNA]</scope>
    <source>
        <strain evidence="1 2">MMS17-SY117</strain>
    </source>
</reference>
<protein>
    <submittedName>
        <fullName evidence="1">Uncharacterized protein</fullName>
    </submittedName>
</protein>
<dbReference type="Pfam" id="PF18742">
    <property type="entry name" value="DpnII-MboI"/>
    <property type="match status" value="1"/>
</dbReference>
<proteinExistence type="predicted"/>
<gene>
    <name evidence="1" type="ORF">EXE57_14200</name>
</gene>
<evidence type="ECO:0000313" key="1">
    <source>
        <dbReference type="EMBL" id="QBR93286.1"/>
    </source>
</evidence>
<dbReference type="KEGG" id="noy:EXE57_14200"/>
<accession>A0A4P7GMC6</accession>
<name>A0A4P7GMC6_9ACTN</name>